<comment type="caution">
    <text evidence="6">The sequence shown here is derived from an EMBL/GenBank/DDBJ whole genome shotgun (WGS) entry which is preliminary data.</text>
</comment>
<accession>A0A162LUX5</accession>
<name>A0A162LUX5_9BACL</name>
<dbReference type="CDD" id="cd01392">
    <property type="entry name" value="HTH_LacI"/>
    <property type="match status" value="1"/>
</dbReference>
<dbReference type="CDD" id="cd19974">
    <property type="entry name" value="PBP1_LacI-like"/>
    <property type="match status" value="1"/>
</dbReference>
<evidence type="ECO:0000256" key="2">
    <source>
        <dbReference type="ARBA" id="ARBA00023015"/>
    </source>
</evidence>
<dbReference type="SMART" id="SM00354">
    <property type="entry name" value="HTH_LACI"/>
    <property type="match status" value="1"/>
</dbReference>
<dbReference type="Gene3D" id="1.10.260.40">
    <property type="entry name" value="lambda repressor-like DNA-binding domains"/>
    <property type="match status" value="1"/>
</dbReference>
<dbReference type="InterPro" id="IPR028082">
    <property type="entry name" value="Peripla_BP_I"/>
</dbReference>
<keyword evidence="7" id="KW-1185">Reference proteome</keyword>
<keyword evidence="2" id="KW-0805">Transcription regulation</keyword>
<dbReference type="RefSeq" id="WP_068535668.1">
    <property type="nucleotide sequence ID" value="NZ_LVJH01000039.1"/>
</dbReference>
<evidence type="ECO:0000256" key="4">
    <source>
        <dbReference type="ARBA" id="ARBA00023163"/>
    </source>
</evidence>
<organism evidence="6 7">
    <name type="scientific">Paenibacillus glacialis</name>
    <dbReference type="NCBI Taxonomy" id="494026"/>
    <lineage>
        <taxon>Bacteria</taxon>
        <taxon>Bacillati</taxon>
        <taxon>Bacillota</taxon>
        <taxon>Bacilli</taxon>
        <taxon>Bacillales</taxon>
        <taxon>Paenibacillaceae</taxon>
        <taxon>Paenibacillus</taxon>
    </lineage>
</organism>
<reference evidence="6 7" key="1">
    <citation type="submission" date="2016-03" db="EMBL/GenBank/DDBJ databases">
        <title>Draft genome sequence of Paenibacillus glacialis DSM 22343.</title>
        <authorList>
            <person name="Shin S.-K."/>
            <person name="Yi H."/>
        </authorList>
    </citation>
    <scope>NUCLEOTIDE SEQUENCE [LARGE SCALE GENOMIC DNA]</scope>
    <source>
        <strain evidence="6 7">DSM 22343</strain>
    </source>
</reference>
<dbReference type="PROSITE" id="PS50932">
    <property type="entry name" value="HTH_LACI_2"/>
    <property type="match status" value="1"/>
</dbReference>
<evidence type="ECO:0000259" key="5">
    <source>
        <dbReference type="PROSITE" id="PS50932"/>
    </source>
</evidence>
<evidence type="ECO:0000256" key="1">
    <source>
        <dbReference type="ARBA" id="ARBA00022491"/>
    </source>
</evidence>
<keyword evidence="3" id="KW-0238">DNA-binding</keyword>
<dbReference type="Pfam" id="PF00356">
    <property type="entry name" value="LacI"/>
    <property type="match status" value="1"/>
</dbReference>
<dbReference type="Pfam" id="PF13377">
    <property type="entry name" value="Peripla_BP_3"/>
    <property type="match status" value="1"/>
</dbReference>
<dbReference type="SUPFAM" id="SSF47413">
    <property type="entry name" value="lambda repressor-like DNA-binding domains"/>
    <property type="match status" value="1"/>
</dbReference>
<dbReference type="PANTHER" id="PTHR30146">
    <property type="entry name" value="LACI-RELATED TRANSCRIPTIONAL REPRESSOR"/>
    <property type="match status" value="1"/>
</dbReference>
<keyword evidence="1" id="KW-0678">Repressor</keyword>
<protein>
    <submittedName>
        <fullName evidence="6">LacI family transcriptional regulator</fullName>
    </submittedName>
</protein>
<dbReference type="Gene3D" id="3.40.50.2300">
    <property type="match status" value="2"/>
</dbReference>
<dbReference type="InterPro" id="IPR046335">
    <property type="entry name" value="LacI/GalR-like_sensor"/>
</dbReference>
<proteinExistence type="predicted"/>
<keyword evidence="4" id="KW-0804">Transcription</keyword>
<dbReference type="Proteomes" id="UP000076967">
    <property type="component" value="Unassembled WGS sequence"/>
</dbReference>
<evidence type="ECO:0000313" key="6">
    <source>
        <dbReference type="EMBL" id="OAB40127.1"/>
    </source>
</evidence>
<dbReference type="STRING" id="494026.PGLA_18385"/>
<sequence>MKRKLTMQDIADKLNISKNSVSQALSGKDGVSEETRNLIQKTADEMGYMYPQSRKPQTKEGTGNIALIASDFAFSQTNFFGEIYLTIERETALRGMNLHIQSISQEAIDQLILPPFLQNQNVDGILILSHIDTEYTKKVISTGIPVVLIDHHHPRIYADSILTNNRFGAFDAVQYLLDLGHRDIGFMGNIDYSPSYYERLEGYIMAMKERGITPNSHFIINDAVEQGDVIHQRLLNLPVQPTAWFCVNDGLGFLINAAIQQIGLKIPEDISICSFDNGQLSRIATPSTTSMAIDLKLYGKKAIEQLFWRMNHKDEPFMETLLPTTLIERESTAQLGKR</sequence>
<dbReference type="PANTHER" id="PTHR30146:SF148">
    <property type="entry name" value="HTH-TYPE TRANSCRIPTIONAL REPRESSOR PURR-RELATED"/>
    <property type="match status" value="1"/>
</dbReference>
<dbReference type="InterPro" id="IPR000843">
    <property type="entry name" value="HTH_LacI"/>
</dbReference>
<dbReference type="OrthoDB" id="2026446at2"/>
<dbReference type="SUPFAM" id="SSF53822">
    <property type="entry name" value="Periplasmic binding protein-like I"/>
    <property type="match status" value="1"/>
</dbReference>
<dbReference type="InterPro" id="IPR010982">
    <property type="entry name" value="Lambda_DNA-bd_dom_sf"/>
</dbReference>
<gene>
    <name evidence="6" type="ORF">PGLA_18385</name>
</gene>
<evidence type="ECO:0000313" key="7">
    <source>
        <dbReference type="Proteomes" id="UP000076967"/>
    </source>
</evidence>
<evidence type="ECO:0000256" key="3">
    <source>
        <dbReference type="ARBA" id="ARBA00023125"/>
    </source>
</evidence>
<dbReference type="GO" id="GO:0003700">
    <property type="term" value="F:DNA-binding transcription factor activity"/>
    <property type="evidence" value="ECO:0007669"/>
    <property type="project" value="TreeGrafter"/>
</dbReference>
<dbReference type="AlphaFoldDB" id="A0A162LUX5"/>
<feature type="domain" description="HTH lacI-type" evidence="5">
    <location>
        <begin position="5"/>
        <end position="48"/>
    </location>
</feature>
<dbReference type="EMBL" id="LVJH01000039">
    <property type="protein sequence ID" value="OAB40127.1"/>
    <property type="molecule type" value="Genomic_DNA"/>
</dbReference>
<dbReference type="GO" id="GO:0000976">
    <property type="term" value="F:transcription cis-regulatory region binding"/>
    <property type="evidence" value="ECO:0007669"/>
    <property type="project" value="TreeGrafter"/>
</dbReference>